<organism evidence="2 3">
    <name type="scientific">Eschrichtius robustus</name>
    <name type="common">California gray whale</name>
    <name type="synonym">Eschrichtius gibbosus</name>
    <dbReference type="NCBI Taxonomy" id="9764"/>
    <lineage>
        <taxon>Eukaryota</taxon>
        <taxon>Metazoa</taxon>
        <taxon>Chordata</taxon>
        <taxon>Craniata</taxon>
        <taxon>Vertebrata</taxon>
        <taxon>Euteleostomi</taxon>
        <taxon>Mammalia</taxon>
        <taxon>Eutheria</taxon>
        <taxon>Laurasiatheria</taxon>
        <taxon>Artiodactyla</taxon>
        <taxon>Whippomorpha</taxon>
        <taxon>Cetacea</taxon>
        <taxon>Mysticeti</taxon>
        <taxon>Eschrichtiidae</taxon>
        <taxon>Eschrichtius</taxon>
    </lineage>
</organism>
<feature type="compositionally biased region" description="Polar residues" evidence="1">
    <location>
        <begin position="17"/>
        <end position="30"/>
    </location>
</feature>
<gene>
    <name evidence="2" type="ORF">J1605_020471</name>
</gene>
<dbReference type="Proteomes" id="UP001159641">
    <property type="component" value="Unassembled WGS sequence"/>
</dbReference>
<proteinExistence type="predicted"/>
<keyword evidence="3" id="KW-1185">Reference proteome</keyword>
<reference evidence="2 3" key="1">
    <citation type="submission" date="2022-11" db="EMBL/GenBank/DDBJ databases">
        <title>Whole genome sequence of Eschrichtius robustus ER-17-0199.</title>
        <authorList>
            <person name="Bruniche-Olsen A."/>
            <person name="Black A.N."/>
            <person name="Fields C.J."/>
            <person name="Walden K."/>
            <person name="Dewoody J.A."/>
        </authorList>
    </citation>
    <scope>NUCLEOTIDE SEQUENCE [LARGE SCALE GENOMIC DNA]</scope>
    <source>
        <strain evidence="2">ER-17-0199</strain>
        <tissue evidence="2">Blubber</tissue>
    </source>
</reference>
<evidence type="ECO:0000256" key="1">
    <source>
        <dbReference type="SAM" id="MobiDB-lite"/>
    </source>
</evidence>
<dbReference type="EMBL" id="JAIQCJ010001201">
    <property type="protein sequence ID" value="KAJ8791749.1"/>
    <property type="molecule type" value="Genomic_DNA"/>
</dbReference>
<feature type="compositionally biased region" description="Pro residues" evidence="1">
    <location>
        <begin position="96"/>
        <end position="109"/>
    </location>
</feature>
<feature type="compositionally biased region" description="Basic and acidic residues" evidence="1">
    <location>
        <begin position="249"/>
        <end position="264"/>
    </location>
</feature>
<feature type="region of interest" description="Disordered" evidence="1">
    <location>
        <begin position="94"/>
        <end position="116"/>
    </location>
</feature>
<dbReference type="Gene3D" id="3.40.50.1000">
    <property type="entry name" value="HAD superfamily/HAD-like"/>
    <property type="match status" value="1"/>
</dbReference>
<comment type="caution">
    <text evidence="2">The sequence shown here is derived from an EMBL/GenBank/DDBJ whole genome shotgun (WGS) entry which is preliminary data.</text>
</comment>
<protein>
    <submittedName>
        <fullName evidence="2">Uncharacterized protein</fullName>
    </submittedName>
</protein>
<dbReference type="InterPro" id="IPR023214">
    <property type="entry name" value="HAD_sf"/>
</dbReference>
<evidence type="ECO:0000313" key="2">
    <source>
        <dbReference type="EMBL" id="KAJ8791749.1"/>
    </source>
</evidence>
<sequence length="277" mass="29636">MSPALPPGTRHCELETPPQSNHFSVSSNRTHPAKGQFWPRPSLPGSIPHFRSQAHAPPPSGLEQSDGTCWALLLPMPRPFSVWCIQNYPPESAQAPPLPRPCHPLPPRSSPDHAPSSFGEVGLACWSRPSQAPPRLDSSQSRSGGRILRLSWPPGVATMAVTAEGARRKERVLCLFDVDGTLTPARQVGPRSSEAPVGSVTRTPGGRMCGLQRRDPRPPGTMCGMRQHPAPDTPGPSAGSDGNPVPHVRARERPRPRSARERAGGSDSGGRKLRAGA</sequence>
<evidence type="ECO:0000313" key="3">
    <source>
        <dbReference type="Proteomes" id="UP001159641"/>
    </source>
</evidence>
<accession>A0AB34HMK8</accession>
<feature type="region of interest" description="Disordered" evidence="1">
    <location>
        <begin position="1"/>
        <end position="65"/>
    </location>
</feature>
<name>A0AB34HMK8_ESCRO</name>
<dbReference type="AlphaFoldDB" id="A0AB34HMK8"/>
<feature type="region of interest" description="Disordered" evidence="1">
    <location>
        <begin position="183"/>
        <end position="277"/>
    </location>
</feature>